<dbReference type="AlphaFoldDB" id="A0A146KUS2"/>
<gene>
    <name evidence="1" type="ORF">g.45698</name>
</gene>
<proteinExistence type="predicted"/>
<evidence type="ECO:0000313" key="1">
    <source>
        <dbReference type="EMBL" id="JAQ00241.1"/>
    </source>
</evidence>
<sequence length="142" mass="16776">LLFKNFIFRLSHLFIQSHICLTMDPLKFLSFALFLLFCTYSMTRANPTIDNHLTKEEKRYIFDQINQGQRYWPGPASSHPMAVRIYDGTREVIKDVDKETTIFIFDFQSATRGMCRGKLKFLNNKVGKDRGRESYKVLRCDY</sequence>
<name>A0A146KUS2_LYGHE</name>
<dbReference type="EMBL" id="GDHC01018388">
    <property type="protein sequence ID" value="JAQ00241.1"/>
    <property type="molecule type" value="Transcribed_RNA"/>
</dbReference>
<accession>A0A146KUS2</accession>
<protein>
    <submittedName>
        <fullName evidence="1">Uncharacterized protein</fullName>
    </submittedName>
</protein>
<organism evidence="1">
    <name type="scientific">Lygus hesperus</name>
    <name type="common">Western plant bug</name>
    <dbReference type="NCBI Taxonomy" id="30085"/>
    <lineage>
        <taxon>Eukaryota</taxon>
        <taxon>Metazoa</taxon>
        <taxon>Ecdysozoa</taxon>
        <taxon>Arthropoda</taxon>
        <taxon>Hexapoda</taxon>
        <taxon>Insecta</taxon>
        <taxon>Pterygota</taxon>
        <taxon>Neoptera</taxon>
        <taxon>Paraneoptera</taxon>
        <taxon>Hemiptera</taxon>
        <taxon>Heteroptera</taxon>
        <taxon>Panheteroptera</taxon>
        <taxon>Cimicomorpha</taxon>
        <taxon>Miridae</taxon>
        <taxon>Mirini</taxon>
        <taxon>Lygus</taxon>
    </lineage>
</organism>
<reference evidence="1" key="1">
    <citation type="journal article" date="2016" name="Gigascience">
        <title>De novo construction of an expanded transcriptome assembly for the western tarnished plant bug, Lygus hesperus.</title>
        <authorList>
            <person name="Tassone E.E."/>
            <person name="Geib S.M."/>
            <person name="Hall B."/>
            <person name="Fabrick J.A."/>
            <person name="Brent C.S."/>
            <person name="Hull J.J."/>
        </authorList>
    </citation>
    <scope>NUCLEOTIDE SEQUENCE</scope>
</reference>
<feature type="non-terminal residue" evidence="1">
    <location>
        <position position="1"/>
    </location>
</feature>